<name>A0A9P6K8Y2_9FUNG</name>
<sequence>VEIRSLLSAYLMCGAVVTKNKDSLDFSTSVRVFVDLQQTPASINDSHSPPLLAELQQQFQHLCERHERKKKESRARGKQDGTKTDVIRLRSSTTPNRYKTVESPAPNNMNGKEQDSSSQAGHPRHRPRYSFKSRKGTEQHPPPPMMTQYTLKPYRELETDSCDNTIDNKVAPVPKVNPRPNSVSKTARNDRKVKITRSMAFHHPMVSLSIGTLSANVKRALPNQPTLQQAAIECTKEAASEAARVKREGQRLIGRYIECLDRVGLENLSLKDRDILDSLCPRIKTRTIISKSASKEGEGEMIEKTADMEVDGQDVKEENEQKKAVEEVEVDLGNEEEEMNDLDLGAANNGKKETEQTSFLSSLLGSLYSGNYPRVTEARKKVGAGEKVDSKKKVSIGQKVIDFISRLQELCLYIPPRDRGALD</sequence>
<feature type="non-terminal residue" evidence="2">
    <location>
        <position position="423"/>
    </location>
</feature>
<reference evidence="2" key="1">
    <citation type="journal article" date="2020" name="Fungal Divers.">
        <title>Resolving the Mortierellaceae phylogeny through synthesis of multi-gene phylogenetics and phylogenomics.</title>
        <authorList>
            <person name="Vandepol N."/>
            <person name="Liber J."/>
            <person name="Desiro A."/>
            <person name="Na H."/>
            <person name="Kennedy M."/>
            <person name="Barry K."/>
            <person name="Grigoriev I.V."/>
            <person name="Miller A.N."/>
            <person name="O'Donnell K."/>
            <person name="Stajich J.E."/>
            <person name="Bonito G."/>
        </authorList>
    </citation>
    <scope>NUCLEOTIDE SEQUENCE</scope>
    <source>
        <strain evidence="2">KOD1015</strain>
    </source>
</reference>
<feature type="region of interest" description="Disordered" evidence="1">
    <location>
        <begin position="64"/>
        <end position="147"/>
    </location>
</feature>
<feature type="compositionally biased region" description="Polar residues" evidence="1">
    <location>
        <begin position="105"/>
        <end position="120"/>
    </location>
</feature>
<proteinExistence type="predicted"/>
<gene>
    <name evidence="2" type="ORF">BGW38_008786</name>
</gene>
<evidence type="ECO:0000313" key="3">
    <source>
        <dbReference type="Proteomes" id="UP000780801"/>
    </source>
</evidence>
<dbReference type="OrthoDB" id="2437759at2759"/>
<feature type="compositionally biased region" description="Basic and acidic residues" evidence="1">
    <location>
        <begin position="74"/>
        <end position="88"/>
    </location>
</feature>
<feature type="compositionally biased region" description="Basic residues" evidence="1">
    <location>
        <begin position="122"/>
        <end position="134"/>
    </location>
</feature>
<protein>
    <submittedName>
        <fullName evidence="2">Uncharacterized protein</fullName>
    </submittedName>
</protein>
<keyword evidence="3" id="KW-1185">Reference proteome</keyword>
<dbReference type="Proteomes" id="UP000780801">
    <property type="component" value="Unassembled WGS sequence"/>
</dbReference>
<feature type="region of interest" description="Disordered" evidence="1">
    <location>
        <begin position="166"/>
        <end position="187"/>
    </location>
</feature>
<evidence type="ECO:0000313" key="2">
    <source>
        <dbReference type="EMBL" id="KAF9570035.1"/>
    </source>
</evidence>
<comment type="caution">
    <text evidence="2">The sequence shown here is derived from an EMBL/GenBank/DDBJ whole genome shotgun (WGS) entry which is preliminary data.</text>
</comment>
<accession>A0A9P6K8Y2</accession>
<evidence type="ECO:0000256" key="1">
    <source>
        <dbReference type="SAM" id="MobiDB-lite"/>
    </source>
</evidence>
<dbReference type="AlphaFoldDB" id="A0A9P6K8Y2"/>
<feature type="non-terminal residue" evidence="2">
    <location>
        <position position="1"/>
    </location>
</feature>
<dbReference type="EMBL" id="JAABOA010006164">
    <property type="protein sequence ID" value="KAF9570035.1"/>
    <property type="molecule type" value="Genomic_DNA"/>
</dbReference>
<organism evidence="2 3">
    <name type="scientific">Lunasporangiospora selenospora</name>
    <dbReference type="NCBI Taxonomy" id="979761"/>
    <lineage>
        <taxon>Eukaryota</taxon>
        <taxon>Fungi</taxon>
        <taxon>Fungi incertae sedis</taxon>
        <taxon>Mucoromycota</taxon>
        <taxon>Mortierellomycotina</taxon>
        <taxon>Mortierellomycetes</taxon>
        <taxon>Mortierellales</taxon>
        <taxon>Mortierellaceae</taxon>
        <taxon>Lunasporangiospora</taxon>
    </lineage>
</organism>